<dbReference type="HAMAP" id="MF_00129">
    <property type="entry name" value="MnmG_GidA"/>
    <property type="match status" value="1"/>
</dbReference>
<evidence type="ECO:0000256" key="10">
    <source>
        <dbReference type="ARBA" id="ARBA00031800"/>
    </source>
</evidence>
<dbReference type="SUPFAM" id="SSF51905">
    <property type="entry name" value="FAD/NAD(P)-binding domain"/>
    <property type="match status" value="1"/>
</dbReference>
<proteinExistence type="inferred from homology"/>
<dbReference type="InterPro" id="IPR036188">
    <property type="entry name" value="FAD/NAD-bd_sf"/>
</dbReference>
<comment type="caution">
    <text evidence="11">Lacks conserved residue(s) required for the propagation of feature annotation.</text>
</comment>
<feature type="binding site" evidence="11">
    <location>
        <begin position="272"/>
        <end position="286"/>
    </location>
    <ligand>
        <name>NAD(+)</name>
        <dbReference type="ChEBI" id="CHEBI:57540"/>
    </ligand>
</feature>
<evidence type="ECO:0000259" key="12">
    <source>
        <dbReference type="SMART" id="SM01228"/>
    </source>
</evidence>
<dbReference type="KEGG" id="caci:CLOAM1794"/>
<evidence type="ECO:0000256" key="6">
    <source>
        <dbReference type="ARBA" id="ARBA00022694"/>
    </source>
</evidence>
<reference evidence="13 14" key="1">
    <citation type="journal article" date="2008" name="J. Bacteriol.">
        <title>'Candidatus Cloacamonas acidaminovorans': genome sequence reconstruction provides a first glimpse of a new bacterial division.</title>
        <authorList>
            <person name="Pelletier E."/>
            <person name="Kreimeyer A."/>
            <person name="Bocs S."/>
            <person name="Rouy Z."/>
            <person name="Gyapay G."/>
            <person name="Chouari R."/>
            <person name="Riviere D."/>
            <person name="Ganesan A."/>
            <person name="Daegelen P."/>
            <person name="Sghir A."/>
            <person name="Cohen G.N."/>
            <person name="Medigue C."/>
            <person name="Weissenbach J."/>
            <person name="Le Paslier D."/>
        </authorList>
    </citation>
    <scope>NUCLEOTIDE SEQUENCE [LARGE SCALE GENOMIC DNA]</scope>
    <source>
        <strain evidence="14">Evry</strain>
    </source>
</reference>
<dbReference type="PRINTS" id="PR00411">
    <property type="entry name" value="PNDRDTASEI"/>
</dbReference>
<protein>
    <recommendedName>
        <fullName evidence="4 11">tRNA uridine 5-carboxymethylaminomethyl modification enzyme MnmG</fullName>
    </recommendedName>
    <alternativeName>
        <fullName evidence="10 11">Glucose-inhibited division protein A</fullName>
    </alternativeName>
</protein>
<dbReference type="InterPro" id="IPR047001">
    <property type="entry name" value="MnmG_C_subdom"/>
</dbReference>
<evidence type="ECO:0000256" key="2">
    <source>
        <dbReference type="ARBA" id="ARBA00003717"/>
    </source>
</evidence>
<evidence type="ECO:0000256" key="11">
    <source>
        <dbReference type="HAMAP-Rule" id="MF_00129"/>
    </source>
</evidence>
<dbReference type="OrthoDB" id="9815560at2"/>
<comment type="subunit">
    <text evidence="9 11">Homodimer. Heterotetramer of two MnmE and two MnmG subunits.</text>
</comment>
<dbReference type="Gene3D" id="3.50.50.60">
    <property type="entry name" value="FAD/NAD(P)-binding domain"/>
    <property type="match status" value="2"/>
</dbReference>
<dbReference type="FunFam" id="3.50.50.60:FF:000002">
    <property type="entry name" value="tRNA uridine 5-carboxymethylaminomethyl modification enzyme MnmG"/>
    <property type="match status" value="1"/>
</dbReference>
<dbReference type="InterPro" id="IPR044920">
    <property type="entry name" value="MnmG_C_subdom_sf"/>
</dbReference>
<dbReference type="InterPro" id="IPR020595">
    <property type="entry name" value="MnmG-rel_CS"/>
</dbReference>
<dbReference type="InterPro" id="IPR002218">
    <property type="entry name" value="MnmG-rel"/>
</dbReference>
<dbReference type="PROSITE" id="PS01280">
    <property type="entry name" value="GIDA_1"/>
    <property type="match status" value="1"/>
</dbReference>
<evidence type="ECO:0000256" key="3">
    <source>
        <dbReference type="ARBA" id="ARBA00007653"/>
    </source>
</evidence>
<dbReference type="PANTHER" id="PTHR11806:SF0">
    <property type="entry name" value="PROTEIN MTO1 HOMOLOG, MITOCHONDRIAL"/>
    <property type="match status" value="1"/>
</dbReference>
<keyword evidence="8 11" id="KW-0520">NAD</keyword>
<dbReference type="Pfam" id="PF21680">
    <property type="entry name" value="GIDA_C_1st"/>
    <property type="match status" value="1"/>
</dbReference>
<dbReference type="eggNOG" id="COG0445">
    <property type="taxonomic scope" value="Bacteria"/>
</dbReference>
<dbReference type="RefSeq" id="WP_015425486.1">
    <property type="nucleotide sequence ID" value="NC_020449.1"/>
</dbReference>
<dbReference type="InterPro" id="IPR026904">
    <property type="entry name" value="MnmG_C"/>
</dbReference>
<dbReference type="AlphaFoldDB" id="B0VJG8"/>
<dbReference type="STRING" id="459349.CLOAM1794"/>
<dbReference type="NCBIfam" id="TIGR00136">
    <property type="entry name" value="mnmG_gidA"/>
    <property type="match status" value="1"/>
</dbReference>
<dbReference type="GO" id="GO:0030488">
    <property type="term" value="P:tRNA methylation"/>
    <property type="evidence" value="ECO:0007669"/>
    <property type="project" value="TreeGrafter"/>
</dbReference>
<dbReference type="Gene3D" id="1.10.150.570">
    <property type="entry name" value="GidA associated domain, C-terminal subdomain"/>
    <property type="match status" value="1"/>
</dbReference>
<dbReference type="PANTHER" id="PTHR11806">
    <property type="entry name" value="GLUCOSE INHIBITED DIVISION PROTEIN A"/>
    <property type="match status" value="1"/>
</dbReference>
<evidence type="ECO:0000256" key="1">
    <source>
        <dbReference type="ARBA" id="ARBA00001974"/>
    </source>
</evidence>
<evidence type="ECO:0000256" key="9">
    <source>
        <dbReference type="ARBA" id="ARBA00025948"/>
    </source>
</evidence>
<feature type="binding site" evidence="11">
    <location>
        <begin position="13"/>
        <end position="18"/>
    </location>
    <ligand>
        <name>FAD</name>
        <dbReference type="ChEBI" id="CHEBI:57692"/>
    </ligand>
</feature>
<keyword evidence="6 11" id="KW-0819">tRNA processing</keyword>
<sequence>MHTDNKFDLIVVGAGHSGIEASLAAAKRGLKVALFTIKIEAIGRMSCNPSIGGPAKGHLAREIDALGGELAKSADLSGIHFRMLNRSKGPAVWAPRSQNDRQKYHLLMREAVEKQENIHLIEATIEEIIVENGCVKGVISQIGHCYYAPKIILATGTFLQGKIHIGKISYAGGRSGEPSVEYLSRSLSAWGLKVRRFKTGTPPRVDLRSVNYNKLEEQKGDENPQGFSFYRDIEIKNLVSCYITHTTEETHQIIRANLTESALYSGIIKGIGPRYCPSIEDKIVKFPQRESHHIFIEPEGLNTFEGYVNGISTSLPAEIQEKIVHSIPGLEEARILRYAYAIEYDFIDPEEIDSSLQCKKIKGLYLAGQINGTSGYEEAAAQGLLAGINASLALENKEPLILKRSEAYIGVLIDDLVTRGTNEPYRMFTSRAEYRLLLRQDNADERLMPVGYKLGLVEESRWQRFLQMQEILRRELKYLKQHNCLPNGEIKEPIRFAQLLKRPEISFNDLQNYGYKIPADVNSDIQNRLELEIKYSGYLNRMEEEIQKFQNAETIAIPEEMDYFSIPSLAYEAREKLSKIRPKNIGQAMRIPGINYSDSVALMIWLRKNAKKEAK</sequence>
<dbReference type="GO" id="GO:0050660">
    <property type="term" value="F:flavin adenine dinucleotide binding"/>
    <property type="evidence" value="ECO:0007669"/>
    <property type="project" value="UniProtKB-UniRule"/>
</dbReference>
<evidence type="ECO:0000256" key="5">
    <source>
        <dbReference type="ARBA" id="ARBA00022630"/>
    </source>
</evidence>
<dbReference type="Proteomes" id="UP000002019">
    <property type="component" value="Chromosome"/>
</dbReference>
<dbReference type="PROSITE" id="PS01281">
    <property type="entry name" value="GIDA_2"/>
    <property type="match status" value="1"/>
</dbReference>
<organism evidence="13 14">
    <name type="scientific">Cloacimonas acidaminovorans (strain Evry)</name>
    <dbReference type="NCBI Taxonomy" id="459349"/>
    <lineage>
        <taxon>Bacteria</taxon>
        <taxon>Pseudomonadati</taxon>
        <taxon>Candidatus Cloacimonadota</taxon>
        <taxon>Candidatus Cloacimonadia</taxon>
        <taxon>Candidatus Cloacimonadales</taxon>
        <taxon>Candidatus Cloacimonadaceae</taxon>
        <taxon>Candidatus Cloacimonas</taxon>
    </lineage>
</organism>
<gene>
    <name evidence="11" type="primary">mnmG</name>
    <name evidence="11 13" type="synonym">gidA</name>
    <name evidence="13" type="ordered locus">CLOAM1794</name>
</gene>
<dbReference type="InterPro" id="IPR049312">
    <property type="entry name" value="GIDA_C_N"/>
</dbReference>
<accession>B0VJG8</accession>
<keyword evidence="7 11" id="KW-0274">FAD</keyword>
<dbReference type="EMBL" id="CU466930">
    <property type="protein sequence ID" value="CAO81628.1"/>
    <property type="molecule type" value="Genomic_DNA"/>
</dbReference>
<evidence type="ECO:0000256" key="4">
    <source>
        <dbReference type="ARBA" id="ARBA00020461"/>
    </source>
</evidence>
<keyword evidence="5 11" id="KW-0285">Flavoprotein</keyword>
<evidence type="ECO:0000313" key="13">
    <source>
        <dbReference type="EMBL" id="CAO81628.1"/>
    </source>
</evidence>
<evidence type="ECO:0000256" key="8">
    <source>
        <dbReference type="ARBA" id="ARBA00023027"/>
    </source>
</evidence>
<dbReference type="GO" id="GO:0002098">
    <property type="term" value="P:tRNA wobble uridine modification"/>
    <property type="evidence" value="ECO:0007669"/>
    <property type="project" value="InterPro"/>
</dbReference>
<comment type="subcellular location">
    <subcellularLocation>
        <location evidence="11">Cytoplasm</location>
    </subcellularLocation>
</comment>
<dbReference type="Pfam" id="PF13932">
    <property type="entry name" value="SAM_GIDA_C"/>
    <property type="match status" value="1"/>
</dbReference>
<feature type="domain" description="tRNA uridine 5-carboxymethylaminomethyl modification enzyme C-terminal subdomain" evidence="12">
    <location>
        <begin position="533"/>
        <end position="604"/>
    </location>
</feature>
<name>B0VJG8_CLOAI</name>
<evidence type="ECO:0000256" key="7">
    <source>
        <dbReference type="ARBA" id="ARBA00022827"/>
    </source>
</evidence>
<dbReference type="HOGENOM" id="CLU_007831_2_2_0"/>
<keyword evidence="14" id="KW-1185">Reference proteome</keyword>
<dbReference type="InterPro" id="IPR004416">
    <property type="entry name" value="MnmG"/>
</dbReference>
<dbReference type="InterPro" id="IPR040131">
    <property type="entry name" value="MnmG_N"/>
</dbReference>
<dbReference type="FunFam" id="1.10.150.570:FF:000001">
    <property type="entry name" value="tRNA uridine 5-carboxymethylaminomethyl modification enzyme MnmG"/>
    <property type="match status" value="1"/>
</dbReference>
<comment type="function">
    <text evidence="2 11">NAD-binding protein involved in the addition of a carboxymethylaminomethyl (cmnm) group at the wobble position (U34) of certain tRNAs, forming tRNA-cmnm(5)s(2)U34.</text>
</comment>
<evidence type="ECO:0000313" key="14">
    <source>
        <dbReference type="Proteomes" id="UP000002019"/>
    </source>
</evidence>
<keyword evidence="11" id="KW-0963">Cytoplasm</keyword>
<comment type="cofactor">
    <cofactor evidence="1 11">
        <name>FAD</name>
        <dbReference type="ChEBI" id="CHEBI:57692"/>
    </cofactor>
</comment>
<dbReference type="Gene3D" id="1.10.10.1800">
    <property type="entry name" value="tRNA uridine 5-carboxymethylaminomethyl modification enzyme MnmG/GidA"/>
    <property type="match status" value="1"/>
</dbReference>
<dbReference type="SMART" id="SM01228">
    <property type="entry name" value="GIDA_assoc_3"/>
    <property type="match status" value="1"/>
</dbReference>
<dbReference type="GO" id="GO:0005829">
    <property type="term" value="C:cytosol"/>
    <property type="evidence" value="ECO:0007669"/>
    <property type="project" value="TreeGrafter"/>
</dbReference>
<dbReference type="Pfam" id="PF01134">
    <property type="entry name" value="GIDA"/>
    <property type="match status" value="1"/>
</dbReference>
<comment type="similarity">
    <text evidence="3 11">Belongs to the MnmG family.</text>
</comment>